<accession>A0ABU9LW76</accession>
<dbReference type="Gene3D" id="2.60.40.10">
    <property type="entry name" value="Immunoglobulins"/>
    <property type="match status" value="1"/>
</dbReference>
<comment type="caution">
    <text evidence="1">The sequence shown here is derived from an EMBL/GenBank/DDBJ whole genome shotgun (WGS) entry which is preliminary data.</text>
</comment>
<dbReference type="NCBIfam" id="TIGR04131">
    <property type="entry name" value="Bac_Flav_CTERM"/>
    <property type="match status" value="1"/>
</dbReference>
<gene>
    <name evidence="1" type="ORF">AAFH49_12245</name>
</gene>
<dbReference type="Proteomes" id="UP001479606">
    <property type="component" value="Unassembled WGS sequence"/>
</dbReference>
<dbReference type="Pfam" id="PF13585">
    <property type="entry name" value="CHU_C"/>
    <property type="match status" value="1"/>
</dbReference>
<name>A0ABU9LW76_9BACT</name>
<evidence type="ECO:0000313" key="1">
    <source>
        <dbReference type="EMBL" id="MEL5994982.1"/>
    </source>
</evidence>
<evidence type="ECO:0000313" key="2">
    <source>
        <dbReference type="Proteomes" id="UP001479606"/>
    </source>
</evidence>
<dbReference type="NCBIfam" id="TIGR04183">
    <property type="entry name" value="Por_Secre_tail"/>
    <property type="match status" value="1"/>
</dbReference>
<dbReference type="InterPro" id="IPR013783">
    <property type="entry name" value="Ig-like_fold"/>
</dbReference>
<protein>
    <submittedName>
        <fullName evidence="1">Gliding motility-associated C-terminal domain-containing protein</fullName>
    </submittedName>
</protein>
<reference evidence="1 2" key="1">
    <citation type="journal article" date="2018" name="Arch. Microbiol.">
        <title>Hymenobacter segetis sp. nov., isolated from soil.</title>
        <authorList>
            <person name="Ten L.N."/>
            <person name="Lim S.J."/>
            <person name="Kim B.O."/>
            <person name="Kang I.K."/>
            <person name="Jung H.Y."/>
        </authorList>
    </citation>
    <scope>NUCLEOTIDE SEQUENCE [LARGE SCALE GENOMIC DNA]</scope>
    <source>
        <strain evidence="1 2">S7-3-11</strain>
    </source>
</reference>
<sequence>MLLLGGFVPAFASHIQGGQISYRYLGPGAGGNTDRYEVTVSFYRDCTGIDLPTTAITLEARRGGCNTVAQTASLAPVGVAQVGQPYCPRVQAGVTCSSTSTRPLYEFRNYVGTIDLLPAAEWVLSYDDSARPNTANLTGQGSFRFEARLNSLVTPAGSTTPMFLHNTSAQFSDQDKPVPYVSVNQPASILFAGSEPDGDSVVYTLDSPLASCGTPNAYKTRPGTCVPPTPVPGCTFTCPTSNGPGQIYTPQVPIDVVYDVTGPCPGARTLTPRLTFNAQTGLMQFTPRILYSTAPVQGDNKYVVVCKISEYRLIPGTRQRVLVGSVRRDFLVTVVDGLGNSSPATPTASLDPTQIGGAVVNTPQVTRISVASCNYSTARVVFTDPDNAATPGSPNGAGQFLTVSYTGAGGITALNNLLQNGEIGTATLTQNGSFSPVIVFNFQPNPAFIGTTLRLPFRVEDDACPIKGVQERIVEITVTDGRRVRVQSQITSQGLGNVTPVSICPGGSVNLSGLVTRVDSVRQLVSGVVRTVAQSYELRWTAPNNNGLPAVNSTRLTGPFNITVNPTVTTRYTLQANPLGSSAFPNTFPIDNNGQSVCGDTMSVLVRVVPEPTVAITASATQICANSNTVVTLQALATRPSGVGSTLPDTYTYRWSGPGVAANTTGATLTVQPTTLGFNTYTVVATGATAFGCDGTQTVRIEVVPLPTARLVATPALICPGSTASLLASAVNNGGTSTFTYRFAPANGLATADETKANPTVNPTVTTRYRVTITGDPRSGCSDTTSVLVRVLPSVVANFTASAPQDQAGNSVSRPPVYFKLTNQTVTTGNTTGAAIAYVWTYQRTSDPTGLAINDAPVTFANTAAPGPLKLEIAGTYTIKLAVTVSSGNTNCTTSTKLQTVVVPDYQIPNVITPNGDNQNDVFKVSTAGTASKMEIYNRWGRKVYEQANYQNNWGGDNQPAGVYYYLLTDRNGVQTKGWVEVVR</sequence>
<dbReference type="InterPro" id="IPR035986">
    <property type="entry name" value="PKD_dom_sf"/>
</dbReference>
<proteinExistence type="predicted"/>
<organism evidence="1 2">
    <name type="scientific">Hymenobacter segetis</name>
    <dbReference type="NCBI Taxonomy" id="2025509"/>
    <lineage>
        <taxon>Bacteria</taxon>
        <taxon>Pseudomonadati</taxon>
        <taxon>Bacteroidota</taxon>
        <taxon>Cytophagia</taxon>
        <taxon>Cytophagales</taxon>
        <taxon>Hymenobacteraceae</taxon>
        <taxon>Hymenobacter</taxon>
    </lineage>
</organism>
<dbReference type="InterPro" id="IPR026444">
    <property type="entry name" value="Secre_tail"/>
</dbReference>
<dbReference type="SUPFAM" id="SSF49299">
    <property type="entry name" value="PKD domain"/>
    <property type="match status" value="1"/>
</dbReference>
<keyword evidence="2" id="KW-1185">Reference proteome</keyword>
<dbReference type="EMBL" id="JBCEVZ010000027">
    <property type="protein sequence ID" value="MEL5994982.1"/>
    <property type="molecule type" value="Genomic_DNA"/>
</dbReference>
<dbReference type="InterPro" id="IPR026341">
    <property type="entry name" value="T9SS_type_B"/>
</dbReference>